<dbReference type="PROSITE" id="PS00086">
    <property type="entry name" value="CYTOCHROME_P450"/>
    <property type="match status" value="2"/>
</dbReference>
<dbReference type="InterPro" id="IPR001128">
    <property type="entry name" value="Cyt_P450"/>
</dbReference>
<dbReference type="GO" id="GO:0016705">
    <property type="term" value="F:oxidoreductase activity, acting on paired donors, with incorporation or reduction of molecular oxygen"/>
    <property type="evidence" value="ECO:0007669"/>
    <property type="project" value="InterPro"/>
</dbReference>
<gene>
    <name evidence="5" type="ORF">EJB05_08632</name>
</gene>
<dbReference type="OrthoDB" id="1470350at2759"/>
<keyword evidence="2" id="KW-0479">Metal-binding</keyword>
<keyword evidence="3" id="KW-0560">Oxidoreductase</keyword>
<comment type="similarity">
    <text evidence="1">Belongs to the cytochrome P450 family.</text>
</comment>
<dbReference type="CDD" id="cd11064">
    <property type="entry name" value="CYP86A"/>
    <property type="match status" value="2"/>
</dbReference>
<sequence length="1065" mass="118992">MALPSFLFSTKDLLIISTLVLLVARWYIRSWRSKNPWRPMDWPLVGVLPSAIIRLHNFNDQITAVLAAHGRNIKAEGPVASGMRFFLTADPENVRHIFTTNHANYPKGEDFAEIFDIMRGSVFTVDGERCRQQRGIFQIFLSNPKVLALMASSCRDKLVNGLLPLMARMARTGSPFDIQDLMTRLIFDLTATPIFCVDPGRLSTDMPPMDAAHAMDTVMEVGLIRHAVPASCWKLMRRLNIGPERKLAVAHKQLHGFVTEMLQKRKEARSTGDEVAAVDIVLSSDPAVSTDGFQLTRTLVNYMVAGRDTIGTTMPWVFYNLATNPRVVDGIRNELAPIAARKAAVSGDTNNNTMLFFEQEETKDLLYLQAAIYESLRLYPPGPFERKMVLADDVLPSGHQLHAGETVLVSLYAMARIESVWGKDCREYVPERWVSDQDGAAKLRYVPSHKFLAFNSGPRLCMGKDLAIAQMKTIVAAVVWNFDVEVVQGQTVEPKLSCVLQIKDGLKVTVKKREACAVMKDFESNKIKTSLNDMSSNKMKSITKTSSIASKNLHRRGLKHTTAPSCCFHGKSWRLKEDRTLFPMDWPIVGMIPSILCNLHNFHDYLTAVLAASGSNFMAHGPVGSGMRFFFTCDPENIRHIFTSSMTNYPKGEEFTEIFDILSGTIFTTDSETWRRQRGKIKTILSDPRMLASMAAFSRAKVTDGLVPFLAQMASTGAVFDMQDLVTRFVFDMGSLQIFAVDPCSLSPSMPSMRVSEAMDTVMEVGFFRHVVPASCWKAMRLMNVGPERRLAAAHAVIHGYLTEMMEKSKTRRLTDLHGGQDMVIAAADFLTSDPEYSSDDLLLRKTLVNYLVAGRDTVGTSLPWVFYNLAKNPRVVAAIREELAPIVAKRKSTANTVVVFDPEETRPLVYLQAAMFESLRLYPPGPIERKTVLADDALPSGGHEVRAGDTVLIPVYAMGRMGSLWGEDCREYRPERWLADDDAKLRYVPSNKFMAFNTGPRTCLGKDVAIAQMKTVVSAVVWNFDLEMVEGQSVEPKLSCILQMKNGLKMIVTNRGSNAVYRKD</sequence>
<dbReference type="InterPro" id="IPR036396">
    <property type="entry name" value="Cyt_P450_sf"/>
</dbReference>
<comment type="caution">
    <text evidence="5">The sequence shown here is derived from an EMBL/GenBank/DDBJ whole genome shotgun (WGS) entry which is preliminary data.</text>
</comment>
<evidence type="ECO:0000256" key="1">
    <source>
        <dbReference type="ARBA" id="ARBA00010617"/>
    </source>
</evidence>
<feature type="non-terminal residue" evidence="5">
    <location>
        <position position="1"/>
    </location>
</feature>
<dbReference type="AlphaFoldDB" id="A0A5J9W235"/>
<proteinExistence type="inferred from homology"/>
<evidence type="ECO:0000256" key="4">
    <source>
        <dbReference type="ARBA" id="ARBA00023004"/>
    </source>
</evidence>
<evidence type="ECO:0000313" key="6">
    <source>
        <dbReference type="Proteomes" id="UP000324897"/>
    </source>
</evidence>
<dbReference type="InterPro" id="IPR002401">
    <property type="entry name" value="Cyt_P450_E_grp-I"/>
</dbReference>
<dbReference type="EMBL" id="RWGY01000005">
    <property type="protein sequence ID" value="TVU42238.1"/>
    <property type="molecule type" value="Genomic_DNA"/>
</dbReference>
<dbReference type="GO" id="GO:0004497">
    <property type="term" value="F:monooxygenase activity"/>
    <property type="evidence" value="ECO:0007669"/>
    <property type="project" value="InterPro"/>
</dbReference>
<dbReference type="PRINTS" id="PR00385">
    <property type="entry name" value="P450"/>
</dbReference>
<dbReference type="Proteomes" id="UP000324897">
    <property type="component" value="Unassembled WGS sequence"/>
</dbReference>
<dbReference type="Gramene" id="TVU42238">
    <property type="protein sequence ID" value="TVU42238"/>
    <property type="gene ID" value="EJB05_08632"/>
</dbReference>
<dbReference type="PRINTS" id="PR00463">
    <property type="entry name" value="EP450I"/>
</dbReference>
<organism evidence="5 6">
    <name type="scientific">Eragrostis curvula</name>
    <name type="common">weeping love grass</name>
    <dbReference type="NCBI Taxonomy" id="38414"/>
    <lineage>
        <taxon>Eukaryota</taxon>
        <taxon>Viridiplantae</taxon>
        <taxon>Streptophyta</taxon>
        <taxon>Embryophyta</taxon>
        <taxon>Tracheophyta</taxon>
        <taxon>Spermatophyta</taxon>
        <taxon>Magnoliopsida</taxon>
        <taxon>Liliopsida</taxon>
        <taxon>Poales</taxon>
        <taxon>Poaceae</taxon>
        <taxon>PACMAD clade</taxon>
        <taxon>Chloridoideae</taxon>
        <taxon>Eragrostideae</taxon>
        <taxon>Eragrostidinae</taxon>
        <taxon>Eragrostis</taxon>
    </lineage>
</organism>
<dbReference type="PANTHER" id="PTHR24296">
    <property type="entry name" value="CYTOCHROME P450"/>
    <property type="match status" value="1"/>
</dbReference>
<dbReference type="SUPFAM" id="SSF48264">
    <property type="entry name" value="Cytochrome P450"/>
    <property type="match status" value="2"/>
</dbReference>
<name>A0A5J9W235_9POAL</name>
<dbReference type="GO" id="GO:0005506">
    <property type="term" value="F:iron ion binding"/>
    <property type="evidence" value="ECO:0007669"/>
    <property type="project" value="InterPro"/>
</dbReference>
<dbReference type="Gene3D" id="1.10.630.10">
    <property type="entry name" value="Cytochrome P450"/>
    <property type="match status" value="2"/>
</dbReference>
<evidence type="ECO:0000256" key="3">
    <source>
        <dbReference type="ARBA" id="ARBA00023002"/>
    </source>
</evidence>
<protein>
    <submittedName>
        <fullName evidence="5">Uncharacterized protein</fullName>
    </submittedName>
</protein>
<keyword evidence="4" id="KW-0408">Iron</keyword>
<accession>A0A5J9W235</accession>
<dbReference type="InterPro" id="IPR017972">
    <property type="entry name" value="Cyt_P450_CS"/>
</dbReference>
<evidence type="ECO:0000256" key="2">
    <source>
        <dbReference type="ARBA" id="ARBA00022723"/>
    </source>
</evidence>
<reference evidence="5 6" key="1">
    <citation type="journal article" date="2019" name="Sci. Rep.">
        <title>A high-quality genome of Eragrostis curvula grass provides insights into Poaceae evolution and supports new strategies to enhance forage quality.</title>
        <authorList>
            <person name="Carballo J."/>
            <person name="Santos B.A.C.M."/>
            <person name="Zappacosta D."/>
            <person name="Garbus I."/>
            <person name="Selva J.P."/>
            <person name="Gallo C.A."/>
            <person name="Diaz A."/>
            <person name="Albertini E."/>
            <person name="Caccamo M."/>
            <person name="Echenique V."/>
        </authorList>
    </citation>
    <scope>NUCLEOTIDE SEQUENCE [LARGE SCALE GENOMIC DNA]</scope>
    <source>
        <strain evidence="6">cv. Victoria</strain>
        <tissue evidence="5">Leaf</tissue>
    </source>
</reference>
<evidence type="ECO:0000313" key="5">
    <source>
        <dbReference type="EMBL" id="TVU42238.1"/>
    </source>
</evidence>
<keyword evidence="6" id="KW-1185">Reference proteome</keyword>
<dbReference type="GO" id="GO:0006629">
    <property type="term" value="P:lipid metabolic process"/>
    <property type="evidence" value="ECO:0007669"/>
    <property type="project" value="UniProtKB-ARBA"/>
</dbReference>
<dbReference type="Pfam" id="PF00067">
    <property type="entry name" value="p450"/>
    <property type="match status" value="2"/>
</dbReference>
<dbReference type="GO" id="GO:0020037">
    <property type="term" value="F:heme binding"/>
    <property type="evidence" value="ECO:0007669"/>
    <property type="project" value="InterPro"/>
</dbReference>